<keyword evidence="4" id="KW-0805">Transcription regulation</keyword>
<dbReference type="AlphaFoldDB" id="A0A6V7XYU1"/>
<evidence type="ECO:0000259" key="9">
    <source>
        <dbReference type="PROSITE" id="PS51030"/>
    </source>
</evidence>
<dbReference type="Pfam" id="PF00105">
    <property type="entry name" value="zf-C4"/>
    <property type="match status" value="1"/>
</dbReference>
<dbReference type="EMBL" id="CAJEWN010002590">
    <property type="protein sequence ID" value="CAD2204411.1"/>
    <property type="molecule type" value="Genomic_DNA"/>
</dbReference>
<sequence>MKRNSIKKCKVCGAKENVYFHYGVCTCRACGAFFRRYLANENEWKYNKCKCSEKNRNEKSTPDLAKCKKCRLEKCFSVGMKRLGMSK</sequence>
<reference evidence="10 11" key="1">
    <citation type="submission" date="2020-08" db="EMBL/GenBank/DDBJ databases">
        <authorList>
            <person name="Koutsovoulos G."/>
            <person name="Danchin GJ E."/>
        </authorList>
    </citation>
    <scope>NUCLEOTIDE SEQUENCE [LARGE SCALE GENOMIC DNA]</scope>
</reference>
<evidence type="ECO:0000256" key="8">
    <source>
        <dbReference type="ARBA" id="ARBA00023242"/>
    </source>
</evidence>
<dbReference type="SUPFAM" id="SSF57716">
    <property type="entry name" value="Glucocorticoid receptor-like (DNA-binding domain)"/>
    <property type="match status" value="1"/>
</dbReference>
<keyword evidence="8" id="KW-0539">Nucleus</keyword>
<evidence type="ECO:0000256" key="1">
    <source>
        <dbReference type="ARBA" id="ARBA00022723"/>
    </source>
</evidence>
<dbReference type="OrthoDB" id="5776485at2759"/>
<organism evidence="10 11">
    <name type="scientific">Meloidogyne enterolobii</name>
    <name type="common">Root-knot nematode worm</name>
    <name type="synonym">Meloidogyne mayaguensis</name>
    <dbReference type="NCBI Taxonomy" id="390850"/>
    <lineage>
        <taxon>Eukaryota</taxon>
        <taxon>Metazoa</taxon>
        <taxon>Ecdysozoa</taxon>
        <taxon>Nematoda</taxon>
        <taxon>Chromadorea</taxon>
        <taxon>Rhabditida</taxon>
        <taxon>Tylenchina</taxon>
        <taxon>Tylenchomorpha</taxon>
        <taxon>Tylenchoidea</taxon>
        <taxon>Meloidogynidae</taxon>
        <taxon>Meloidogyninae</taxon>
        <taxon>Meloidogyne</taxon>
    </lineage>
</organism>
<evidence type="ECO:0000313" key="10">
    <source>
        <dbReference type="EMBL" id="CAD2204411.1"/>
    </source>
</evidence>
<dbReference type="Gene3D" id="3.30.50.10">
    <property type="entry name" value="Erythroid Transcription Factor GATA-1, subunit A"/>
    <property type="match status" value="1"/>
</dbReference>
<dbReference type="PANTHER" id="PTHR45680:SF35">
    <property type="entry name" value="NUCLEAR HORMONE RECEPTOR FAMILY-RELATED"/>
    <property type="match status" value="1"/>
</dbReference>
<keyword evidence="5" id="KW-0238">DNA-binding</keyword>
<keyword evidence="2" id="KW-0863">Zinc-finger</keyword>
<evidence type="ECO:0000256" key="2">
    <source>
        <dbReference type="ARBA" id="ARBA00022771"/>
    </source>
</evidence>
<dbReference type="Proteomes" id="UP000580250">
    <property type="component" value="Unassembled WGS sequence"/>
</dbReference>
<evidence type="ECO:0000256" key="4">
    <source>
        <dbReference type="ARBA" id="ARBA00023015"/>
    </source>
</evidence>
<dbReference type="InterPro" id="IPR001628">
    <property type="entry name" value="Znf_hrmn_rcpt"/>
</dbReference>
<comment type="caution">
    <text evidence="10">The sequence shown here is derived from an EMBL/GenBank/DDBJ whole genome shotgun (WGS) entry which is preliminary data.</text>
</comment>
<proteinExistence type="predicted"/>
<dbReference type="InterPro" id="IPR051152">
    <property type="entry name" value="C.elegans_Orphan_NR"/>
</dbReference>
<dbReference type="GO" id="GO:0003700">
    <property type="term" value="F:DNA-binding transcription factor activity"/>
    <property type="evidence" value="ECO:0007669"/>
    <property type="project" value="InterPro"/>
</dbReference>
<dbReference type="GO" id="GO:0008270">
    <property type="term" value="F:zinc ion binding"/>
    <property type="evidence" value="ECO:0007669"/>
    <property type="project" value="UniProtKB-KW"/>
</dbReference>
<dbReference type="PRINTS" id="PR00047">
    <property type="entry name" value="STROIDFINGER"/>
</dbReference>
<accession>A0A6V7XYU1</accession>
<protein>
    <recommendedName>
        <fullName evidence="9">Nuclear receptor domain-containing protein</fullName>
    </recommendedName>
</protein>
<dbReference type="SMART" id="SM00399">
    <property type="entry name" value="ZnF_C4"/>
    <property type="match status" value="1"/>
</dbReference>
<evidence type="ECO:0000256" key="5">
    <source>
        <dbReference type="ARBA" id="ARBA00023125"/>
    </source>
</evidence>
<keyword evidence="6" id="KW-0804">Transcription</keyword>
<keyword evidence="3" id="KW-0862">Zinc</keyword>
<evidence type="ECO:0000313" key="11">
    <source>
        <dbReference type="Proteomes" id="UP000580250"/>
    </source>
</evidence>
<name>A0A6V7XYU1_MELEN</name>
<evidence type="ECO:0000256" key="7">
    <source>
        <dbReference type="ARBA" id="ARBA00023170"/>
    </source>
</evidence>
<dbReference type="PROSITE" id="PS00031">
    <property type="entry name" value="NUCLEAR_REC_DBD_1"/>
    <property type="match status" value="1"/>
</dbReference>
<dbReference type="GO" id="GO:0043565">
    <property type="term" value="F:sequence-specific DNA binding"/>
    <property type="evidence" value="ECO:0007669"/>
    <property type="project" value="InterPro"/>
</dbReference>
<feature type="domain" description="Nuclear receptor" evidence="9">
    <location>
        <begin position="6"/>
        <end position="87"/>
    </location>
</feature>
<gene>
    <name evidence="10" type="ORF">MENT_LOCUS58154</name>
</gene>
<evidence type="ECO:0000256" key="6">
    <source>
        <dbReference type="ARBA" id="ARBA00023163"/>
    </source>
</evidence>
<dbReference type="PANTHER" id="PTHR45680">
    <property type="entry name" value="NUCLEAR HORMONE RECEPTOR FAMILY"/>
    <property type="match status" value="1"/>
</dbReference>
<keyword evidence="7" id="KW-0675">Receptor</keyword>
<dbReference type="PROSITE" id="PS51030">
    <property type="entry name" value="NUCLEAR_REC_DBD_2"/>
    <property type="match status" value="1"/>
</dbReference>
<keyword evidence="1" id="KW-0479">Metal-binding</keyword>
<dbReference type="InterPro" id="IPR013088">
    <property type="entry name" value="Znf_NHR/GATA"/>
</dbReference>
<evidence type="ECO:0000256" key="3">
    <source>
        <dbReference type="ARBA" id="ARBA00022833"/>
    </source>
</evidence>